<accession>A0ABP8I6W2</accession>
<keyword evidence="1" id="KW-0472">Membrane</keyword>
<dbReference type="RefSeq" id="WP_345234816.1">
    <property type="nucleotide sequence ID" value="NZ_BAABGZ010000013.1"/>
</dbReference>
<proteinExistence type="predicted"/>
<keyword evidence="3" id="KW-1185">Reference proteome</keyword>
<evidence type="ECO:0000313" key="2">
    <source>
        <dbReference type="EMBL" id="GAA4352471.1"/>
    </source>
</evidence>
<evidence type="ECO:0000313" key="3">
    <source>
        <dbReference type="Proteomes" id="UP001501153"/>
    </source>
</evidence>
<feature type="transmembrane region" description="Helical" evidence="1">
    <location>
        <begin position="86"/>
        <end position="103"/>
    </location>
</feature>
<keyword evidence="1" id="KW-0812">Transmembrane</keyword>
<protein>
    <submittedName>
        <fullName evidence="2">Uncharacterized protein</fullName>
    </submittedName>
</protein>
<name>A0ABP8I6W2_9BACT</name>
<keyword evidence="1" id="KW-1133">Transmembrane helix</keyword>
<gene>
    <name evidence="2" type="ORF">GCM10023185_12190</name>
</gene>
<dbReference type="EMBL" id="BAABGZ010000013">
    <property type="protein sequence ID" value="GAA4352471.1"/>
    <property type="molecule type" value="Genomic_DNA"/>
</dbReference>
<comment type="caution">
    <text evidence="2">The sequence shown here is derived from an EMBL/GenBank/DDBJ whole genome shotgun (WGS) entry which is preliminary data.</text>
</comment>
<evidence type="ECO:0000256" key="1">
    <source>
        <dbReference type="SAM" id="Phobius"/>
    </source>
</evidence>
<reference evidence="3" key="1">
    <citation type="journal article" date="2019" name="Int. J. Syst. Evol. Microbiol.">
        <title>The Global Catalogue of Microorganisms (GCM) 10K type strain sequencing project: providing services to taxonomists for standard genome sequencing and annotation.</title>
        <authorList>
            <consortium name="The Broad Institute Genomics Platform"/>
            <consortium name="The Broad Institute Genome Sequencing Center for Infectious Disease"/>
            <person name="Wu L."/>
            <person name="Ma J."/>
        </authorList>
    </citation>
    <scope>NUCLEOTIDE SEQUENCE [LARGE SCALE GENOMIC DNA]</scope>
    <source>
        <strain evidence="3">JCM 17923</strain>
    </source>
</reference>
<sequence length="104" mass="11812">MPAFSAPPADATKKCPHCGQWTRWQQQPTDRCEHCGQVLEPYRAASDEERRKLEEKQDYNPILIEIQPDDSAVVRFFKHIIRGGQMAFAALVAFVVWLVTVIAG</sequence>
<organism evidence="2 3">
    <name type="scientific">Hymenobacter saemangeumensis</name>
    <dbReference type="NCBI Taxonomy" id="1084522"/>
    <lineage>
        <taxon>Bacteria</taxon>
        <taxon>Pseudomonadati</taxon>
        <taxon>Bacteroidota</taxon>
        <taxon>Cytophagia</taxon>
        <taxon>Cytophagales</taxon>
        <taxon>Hymenobacteraceae</taxon>
        <taxon>Hymenobacter</taxon>
    </lineage>
</organism>
<dbReference type="Proteomes" id="UP001501153">
    <property type="component" value="Unassembled WGS sequence"/>
</dbReference>